<keyword evidence="2" id="KW-1185">Reference proteome</keyword>
<sequence>MNILHLGYWTKAIVLKQLWALAEKDYLWVKWVNDYSMKHETIDTCLSPGNATWIVRKIIESRKYTMGLSTLQGGLQAYLQAMVVNDKYSIKKMYTTLLPSYPKTPWKNLLLHHSIHPQHKFILCLALLRRLATVER</sequence>
<evidence type="ECO:0000313" key="2">
    <source>
        <dbReference type="Proteomes" id="UP001152561"/>
    </source>
</evidence>
<organism evidence="1 2">
    <name type="scientific">Anisodus acutangulus</name>
    <dbReference type="NCBI Taxonomy" id="402998"/>
    <lineage>
        <taxon>Eukaryota</taxon>
        <taxon>Viridiplantae</taxon>
        <taxon>Streptophyta</taxon>
        <taxon>Embryophyta</taxon>
        <taxon>Tracheophyta</taxon>
        <taxon>Spermatophyta</taxon>
        <taxon>Magnoliopsida</taxon>
        <taxon>eudicotyledons</taxon>
        <taxon>Gunneridae</taxon>
        <taxon>Pentapetalae</taxon>
        <taxon>asterids</taxon>
        <taxon>lamiids</taxon>
        <taxon>Solanales</taxon>
        <taxon>Solanaceae</taxon>
        <taxon>Solanoideae</taxon>
        <taxon>Hyoscyameae</taxon>
        <taxon>Anisodus</taxon>
    </lineage>
</organism>
<dbReference type="Proteomes" id="UP001152561">
    <property type="component" value="Unassembled WGS sequence"/>
</dbReference>
<evidence type="ECO:0000313" key="1">
    <source>
        <dbReference type="EMBL" id="KAJ8534980.1"/>
    </source>
</evidence>
<protein>
    <submittedName>
        <fullName evidence="1">Uncharacterized protein</fullName>
    </submittedName>
</protein>
<gene>
    <name evidence="1" type="ORF">K7X08_016708</name>
</gene>
<name>A0A9Q1R123_9SOLA</name>
<dbReference type="AlphaFoldDB" id="A0A9Q1R123"/>
<accession>A0A9Q1R123</accession>
<comment type="caution">
    <text evidence="1">The sequence shown here is derived from an EMBL/GenBank/DDBJ whole genome shotgun (WGS) entry which is preliminary data.</text>
</comment>
<reference evidence="2" key="1">
    <citation type="journal article" date="2023" name="Proc. Natl. Acad. Sci. U.S.A.">
        <title>Genomic and structural basis for evolution of tropane alkaloid biosynthesis.</title>
        <authorList>
            <person name="Wanga Y.-J."/>
            <person name="Taina T."/>
            <person name="Yua J.-Y."/>
            <person name="Lia J."/>
            <person name="Xua B."/>
            <person name="Chenc J."/>
            <person name="D'Auriad J.C."/>
            <person name="Huanga J.-P."/>
            <person name="Huanga S.-X."/>
        </authorList>
    </citation>
    <scope>NUCLEOTIDE SEQUENCE [LARGE SCALE GENOMIC DNA]</scope>
    <source>
        <strain evidence="2">cv. KIB-2019</strain>
    </source>
</reference>
<dbReference type="OrthoDB" id="1259521at2759"/>
<dbReference type="EMBL" id="JAJAGQ010000019">
    <property type="protein sequence ID" value="KAJ8534980.1"/>
    <property type="molecule type" value="Genomic_DNA"/>
</dbReference>
<proteinExistence type="predicted"/>